<dbReference type="AlphaFoldDB" id="A0AA36JTE5"/>
<reference evidence="1" key="1">
    <citation type="submission" date="2023-08" db="EMBL/GenBank/DDBJ databases">
        <authorList>
            <person name="Chen Y."/>
            <person name="Shah S."/>
            <person name="Dougan E. K."/>
            <person name="Thang M."/>
            <person name="Chan C."/>
        </authorList>
    </citation>
    <scope>NUCLEOTIDE SEQUENCE</scope>
</reference>
<evidence type="ECO:0000313" key="1">
    <source>
        <dbReference type="EMBL" id="CAJ1410908.1"/>
    </source>
</evidence>
<dbReference type="Pfam" id="PF13911">
    <property type="entry name" value="AhpC-TSA_2"/>
    <property type="match status" value="1"/>
</dbReference>
<keyword evidence="2" id="KW-1185">Reference proteome</keyword>
<name>A0AA36JTE5_9DINO</name>
<accession>A0AA36JTE5</accession>
<dbReference type="EMBL" id="CAUJNA010003846">
    <property type="protein sequence ID" value="CAJ1410908.1"/>
    <property type="molecule type" value="Genomic_DNA"/>
</dbReference>
<gene>
    <name evidence="1" type="ORF">EVOR1521_LOCUS31632</name>
</gene>
<dbReference type="Proteomes" id="UP001178507">
    <property type="component" value="Unassembled WGS sequence"/>
</dbReference>
<evidence type="ECO:0000313" key="2">
    <source>
        <dbReference type="Proteomes" id="UP001178507"/>
    </source>
</evidence>
<comment type="caution">
    <text evidence="1">The sequence shown here is derived from an EMBL/GenBank/DDBJ whole genome shotgun (WGS) entry which is preliminary data.</text>
</comment>
<protein>
    <submittedName>
        <fullName evidence="1">Uncharacterized protein</fullName>
    </submittedName>
</protein>
<dbReference type="InterPro" id="IPR032801">
    <property type="entry name" value="PXL2A/B/C"/>
</dbReference>
<sequence length="173" mass="19233">MACWELGIQLKRDWLPKAEKEKVKLLVVGIGTAESAKEFAQQVGLAPEMVFGDEEAAAYQSIRFVNSDFEEDGRQRGMRMMTQKTADAVRSRANGRPVSFFGLFDVPFLMTNDDLETAKEIYKPLMPEGDNAMDKTLVQGGVLVFNGQQQVYKHRDTSVGVHAELSKVMAALA</sequence>
<organism evidence="1 2">
    <name type="scientific">Effrenium voratum</name>
    <dbReference type="NCBI Taxonomy" id="2562239"/>
    <lineage>
        <taxon>Eukaryota</taxon>
        <taxon>Sar</taxon>
        <taxon>Alveolata</taxon>
        <taxon>Dinophyceae</taxon>
        <taxon>Suessiales</taxon>
        <taxon>Symbiodiniaceae</taxon>
        <taxon>Effrenium</taxon>
    </lineage>
</organism>
<proteinExistence type="predicted"/>